<organism evidence="10 11">
    <name type="scientific">Persephonella hydrogeniphila</name>
    <dbReference type="NCBI Taxonomy" id="198703"/>
    <lineage>
        <taxon>Bacteria</taxon>
        <taxon>Pseudomonadati</taxon>
        <taxon>Aquificota</taxon>
        <taxon>Aquificia</taxon>
        <taxon>Aquificales</taxon>
        <taxon>Hydrogenothermaceae</taxon>
        <taxon>Persephonella</taxon>
    </lineage>
</organism>
<evidence type="ECO:0000256" key="5">
    <source>
        <dbReference type="ARBA" id="ARBA00022985"/>
    </source>
</evidence>
<dbReference type="FunFam" id="3.90.550.10:FF:000158">
    <property type="entry name" value="Glycosyl transferase family 2"/>
    <property type="match status" value="1"/>
</dbReference>
<sequence>MEKVDLSVVIPIYNEEENLPILYERLKKVLDQLGKTYEIILVNDGSTDRSWEIIKELSQKDPHVVGVNFRKNFGQTAAMSAGFETARGDIIITMDGDLQNDPEDIPKLLEVLDEGYDIVSGWRKNRKDAFISRTLPSRIANWLISKVTGVHLHDYGCSLKAYRAEVAKNLDFYGEMHRFLPALSKAIGAKVTEIPVKHHPRIYGKSKYGISRTFKVLLDLILVKFLLDYRTKPLRILGGSGAILFMFGTLILLYLIGVKIFGGEDIGNRPLLIFGTLFFLSGIQLISTGIVAELITRTYYESQGKRPYIIKEIIRDQKFEVVNRGLVEEKVH</sequence>
<keyword evidence="5" id="KW-0448">Lipopolysaccharide biosynthesis</keyword>
<proteinExistence type="predicted"/>
<dbReference type="Pfam" id="PF00535">
    <property type="entry name" value="Glycos_transf_2"/>
    <property type="match status" value="1"/>
</dbReference>
<evidence type="ECO:0000313" key="10">
    <source>
        <dbReference type="EMBL" id="SNZ02821.1"/>
    </source>
</evidence>
<dbReference type="GO" id="GO:0009103">
    <property type="term" value="P:lipopolysaccharide biosynthetic process"/>
    <property type="evidence" value="ECO:0007669"/>
    <property type="project" value="UniProtKB-KW"/>
</dbReference>
<dbReference type="Gene3D" id="3.90.550.10">
    <property type="entry name" value="Spore Coat Polysaccharide Biosynthesis Protein SpsA, Chain A"/>
    <property type="match status" value="1"/>
</dbReference>
<keyword evidence="2" id="KW-0328">Glycosyltransferase</keyword>
<accession>A0A285N522</accession>
<dbReference type="PANTHER" id="PTHR48090">
    <property type="entry name" value="UNDECAPRENYL-PHOSPHATE 4-DEOXY-4-FORMAMIDO-L-ARABINOSE TRANSFERASE-RELATED"/>
    <property type="match status" value="1"/>
</dbReference>
<name>A0A285N522_9AQUI</name>
<dbReference type="PANTHER" id="PTHR48090:SF3">
    <property type="entry name" value="UNDECAPRENYL-PHOSPHATE 4-DEOXY-4-FORMAMIDO-L-ARABINOSE TRANSFERASE"/>
    <property type="match status" value="1"/>
</dbReference>
<evidence type="ECO:0000256" key="7">
    <source>
        <dbReference type="ARBA" id="ARBA00023136"/>
    </source>
</evidence>
<protein>
    <submittedName>
        <fullName evidence="10">Glycosyltransferase involved in cell wall bisynthesis</fullName>
    </submittedName>
</protein>
<evidence type="ECO:0000256" key="4">
    <source>
        <dbReference type="ARBA" id="ARBA00022692"/>
    </source>
</evidence>
<evidence type="ECO:0000256" key="3">
    <source>
        <dbReference type="ARBA" id="ARBA00022679"/>
    </source>
</evidence>
<dbReference type="OrthoDB" id="9810303at2"/>
<gene>
    <name evidence="10" type="ORF">SAMN06265182_0219</name>
</gene>
<feature type="domain" description="Glycosyltransferase 2-like" evidence="9">
    <location>
        <begin position="7"/>
        <end position="169"/>
    </location>
</feature>
<evidence type="ECO:0000256" key="8">
    <source>
        <dbReference type="SAM" id="Phobius"/>
    </source>
</evidence>
<evidence type="ECO:0000256" key="1">
    <source>
        <dbReference type="ARBA" id="ARBA00022475"/>
    </source>
</evidence>
<dbReference type="Proteomes" id="UP000219036">
    <property type="component" value="Unassembled WGS sequence"/>
</dbReference>
<dbReference type="RefSeq" id="WP_096999420.1">
    <property type="nucleotide sequence ID" value="NZ_OBEI01000001.1"/>
</dbReference>
<keyword evidence="1" id="KW-1003">Cell membrane</keyword>
<dbReference type="AlphaFoldDB" id="A0A285N522"/>
<dbReference type="InterPro" id="IPR001173">
    <property type="entry name" value="Glyco_trans_2-like"/>
</dbReference>
<reference evidence="11" key="1">
    <citation type="submission" date="2017-09" db="EMBL/GenBank/DDBJ databases">
        <authorList>
            <person name="Varghese N."/>
            <person name="Submissions S."/>
        </authorList>
    </citation>
    <scope>NUCLEOTIDE SEQUENCE [LARGE SCALE GENOMIC DNA]</scope>
    <source>
        <strain evidence="11">DSM 15103</strain>
    </source>
</reference>
<dbReference type="CDD" id="cd04187">
    <property type="entry name" value="DPM1_like_bac"/>
    <property type="match status" value="1"/>
</dbReference>
<evidence type="ECO:0000259" key="9">
    <source>
        <dbReference type="Pfam" id="PF00535"/>
    </source>
</evidence>
<keyword evidence="11" id="KW-1185">Reference proteome</keyword>
<keyword evidence="4 8" id="KW-0812">Transmembrane</keyword>
<dbReference type="InterPro" id="IPR029044">
    <property type="entry name" value="Nucleotide-diphossugar_trans"/>
</dbReference>
<evidence type="ECO:0000256" key="2">
    <source>
        <dbReference type="ARBA" id="ARBA00022676"/>
    </source>
</evidence>
<dbReference type="GO" id="GO:0099621">
    <property type="term" value="F:undecaprenyl-phosphate 4-deoxy-4-formamido-L-arabinose transferase activity"/>
    <property type="evidence" value="ECO:0007669"/>
    <property type="project" value="TreeGrafter"/>
</dbReference>
<keyword evidence="7 8" id="KW-0472">Membrane</keyword>
<dbReference type="GO" id="GO:0005886">
    <property type="term" value="C:plasma membrane"/>
    <property type="evidence" value="ECO:0007669"/>
    <property type="project" value="TreeGrafter"/>
</dbReference>
<evidence type="ECO:0000256" key="6">
    <source>
        <dbReference type="ARBA" id="ARBA00022989"/>
    </source>
</evidence>
<dbReference type="SUPFAM" id="SSF53448">
    <property type="entry name" value="Nucleotide-diphospho-sugar transferases"/>
    <property type="match status" value="1"/>
</dbReference>
<feature type="transmembrane region" description="Helical" evidence="8">
    <location>
        <begin position="271"/>
        <end position="296"/>
    </location>
</feature>
<feature type="transmembrane region" description="Helical" evidence="8">
    <location>
        <begin position="234"/>
        <end position="256"/>
    </location>
</feature>
<dbReference type="EMBL" id="OBEI01000001">
    <property type="protein sequence ID" value="SNZ02821.1"/>
    <property type="molecule type" value="Genomic_DNA"/>
</dbReference>
<evidence type="ECO:0000313" key="11">
    <source>
        <dbReference type="Proteomes" id="UP000219036"/>
    </source>
</evidence>
<keyword evidence="3 10" id="KW-0808">Transferase</keyword>
<dbReference type="InterPro" id="IPR050256">
    <property type="entry name" value="Glycosyltransferase_2"/>
</dbReference>
<keyword evidence="6 8" id="KW-1133">Transmembrane helix</keyword>